<dbReference type="EMBL" id="KZ679265">
    <property type="protein sequence ID" value="PTB38819.1"/>
    <property type="molecule type" value="Genomic_DNA"/>
</dbReference>
<evidence type="ECO:0000313" key="9">
    <source>
        <dbReference type="Proteomes" id="UP000240493"/>
    </source>
</evidence>
<dbReference type="SUPFAM" id="SSF54373">
    <property type="entry name" value="FAD-linked reductases, C-terminal domain"/>
    <property type="match status" value="1"/>
</dbReference>
<dbReference type="AlphaFoldDB" id="A0A2T3Z1X5"/>
<dbReference type="GO" id="GO:0071949">
    <property type="term" value="F:FAD binding"/>
    <property type="evidence" value="ECO:0007669"/>
    <property type="project" value="InterPro"/>
</dbReference>
<keyword evidence="6" id="KW-0503">Monooxygenase</keyword>
<dbReference type="SUPFAM" id="SSF51905">
    <property type="entry name" value="FAD/NAD(P)-binding domain"/>
    <property type="match status" value="1"/>
</dbReference>
<proteinExistence type="inferred from homology"/>
<feature type="domain" description="FAD-binding" evidence="7">
    <location>
        <begin position="287"/>
        <end position="346"/>
    </location>
</feature>
<dbReference type="InterPro" id="IPR036188">
    <property type="entry name" value="FAD/NAD-bd_sf"/>
</dbReference>
<dbReference type="GO" id="GO:0004497">
    <property type="term" value="F:monooxygenase activity"/>
    <property type="evidence" value="ECO:0007669"/>
    <property type="project" value="UniProtKB-KW"/>
</dbReference>
<evidence type="ECO:0000256" key="6">
    <source>
        <dbReference type="ARBA" id="ARBA00023033"/>
    </source>
</evidence>
<evidence type="ECO:0000313" key="8">
    <source>
        <dbReference type="EMBL" id="PTB38819.1"/>
    </source>
</evidence>
<dbReference type="Pfam" id="PF01494">
    <property type="entry name" value="FAD_binding_3"/>
    <property type="match status" value="1"/>
</dbReference>
<sequence length="440" mass="47812">MNGSSNRPPLNIAVIGAGIVGAHIAIGLLHRNIQVTIYEQSTQVKEIGAGIAFPTPIVECMTALDPVVTEQLQKVSGVFKNLNGINGCSDEDLKLRPADRLFDVVVEPFTYHSTHRGQLLDGLLGLIPQEYIKLGKRLESITHNENNQGPLLLQFFDGTTAEADAVIGCDGIKSQVRRIVLGKDDPAAFPHYSYTSAYRGLVPMEKAAAALGKLSKEAVSYLGQGASLFTYPIISKNALNVVAFVHDEGEWPDSKNLTIRGKKVDVVAAFSHFGPSVRDLVAAMPEELNRWAMFDTFDHPLSTFAYGRIVLAGDAAHASTPHHGAGAGMGIEDALVMATLLEKVVGTPGLDESSDARNRALEAAFKAYDSVRRERGQWVVSSSRFAGISAQWRSPGIGSDSTLYAKDLTERMNKVFSYDWKGSLIQAIDEYERQLGVWAR</sequence>
<dbReference type="InterPro" id="IPR002938">
    <property type="entry name" value="FAD-bd"/>
</dbReference>
<protein>
    <recommendedName>
        <fullName evidence="7">FAD-binding domain-containing protein</fullName>
    </recommendedName>
</protein>
<name>A0A2T3Z1X5_TRIA4</name>
<dbReference type="PANTHER" id="PTHR46720">
    <property type="entry name" value="HYDROXYLASE, PUTATIVE (AFU_ORTHOLOGUE AFUA_3G01460)-RELATED"/>
    <property type="match status" value="1"/>
</dbReference>
<dbReference type="PANTHER" id="PTHR46720:SF3">
    <property type="entry name" value="FAD-BINDING DOMAIN-CONTAINING PROTEIN-RELATED"/>
    <property type="match status" value="1"/>
</dbReference>
<evidence type="ECO:0000259" key="7">
    <source>
        <dbReference type="Pfam" id="PF01494"/>
    </source>
</evidence>
<reference evidence="8 9" key="1">
    <citation type="submission" date="2016-07" db="EMBL/GenBank/DDBJ databases">
        <title>Multiple horizontal gene transfer events from other fungi enriched the ability of initially mycotrophic Trichoderma (Ascomycota) to feed on dead plant biomass.</title>
        <authorList>
            <consortium name="DOE Joint Genome Institute"/>
            <person name="Aerts A."/>
            <person name="Atanasova L."/>
            <person name="Chenthamara K."/>
            <person name="Zhang J."/>
            <person name="Grujic M."/>
            <person name="Henrissat B."/>
            <person name="Kuo A."/>
            <person name="Salamov A."/>
            <person name="Lipzen A."/>
            <person name="Labutti K."/>
            <person name="Barry K."/>
            <person name="Miao Y."/>
            <person name="Rahimi M.J."/>
            <person name="Shen Q."/>
            <person name="Grigoriev I.V."/>
            <person name="Kubicek C.P."/>
            <person name="Druzhinina I.S."/>
        </authorList>
    </citation>
    <scope>NUCLEOTIDE SEQUENCE [LARGE SCALE GENOMIC DNA]</scope>
    <source>
        <strain evidence="8 9">CBS 433.97</strain>
    </source>
</reference>
<dbReference type="InterPro" id="IPR051104">
    <property type="entry name" value="FAD_monoxygenase"/>
</dbReference>
<evidence type="ECO:0000256" key="4">
    <source>
        <dbReference type="ARBA" id="ARBA00022827"/>
    </source>
</evidence>
<keyword evidence="9" id="KW-1185">Reference proteome</keyword>
<dbReference type="STRING" id="1042311.A0A2T3Z1X5"/>
<dbReference type="Proteomes" id="UP000240493">
    <property type="component" value="Unassembled WGS sequence"/>
</dbReference>
<comment type="similarity">
    <text evidence="2">Belongs to the paxM FAD-dependent monooxygenase family.</text>
</comment>
<keyword evidence="5" id="KW-0560">Oxidoreductase</keyword>
<dbReference type="OrthoDB" id="417877at2759"/>
<keyword evidence="4" id="KW-0274">FAD</keyword>
<evidence type="ECO:0000256" key="3">
    <source>
        <dbReference type="ARBA" id="ARBA00022630"/>
    </source>
</evidence>
<dbReference type="Gene3D" id="3.50.50.60">
    <property type="entry name" value="FAD/NAD(P)-binding domain"/>
    <property type="match status" value="1"/>
</dbReference>
<organism evidence="8 9">
    <name type="scientific">Trichoderma asperellum (strain ATCC 204424 / CBS 433.97 / NBRC 101777)</name>
    <dbReference type="NCBI Taxonomy" id="1042311"/>
    <lineage>
        <taxon>Eukaryota</taxon>
        <taxon>Fungi</taxon>
        <taxon>Dikarya</taxon>
        <taxon>Ascomycota</taxon>
        <taxon>Pezizomycotina</taxon>
        <taxon>Sordariomycetes</taxon>
        <taxon>Hypocreomycetidae</taxon>
        <taxon>Hypocreales</taxon>
        <taxon>Hypocreaceae</taxon>
        <taxon>Trichoderma</taxon>
    </lineage>
</organism>
<dbReference type="GO" id="GO:0044550">
    <property type="term" value="P:secondary metabolite biosynthetic process"/>
    <property type="evidence" value="ECO:0007669"/>
    <property type="project" value="TreeGrafter"/>
</dbReference>
<gene>
    <name evidence="8" type="ORF">M441DRAFT_198179</name>
</gene>
<evidence type="ECO:0000256" key="2">
    <source>
        <dbReference type="ARBA" id="ARBA00007992"/>
    </source>
</evidence>
<comment type="cofactor">
    <cofactor evidence="1">
        <name>FAD</name>
        <dbReference type="ChEBI" id="CHEBI:57692"/>
    </cofactor>
</comment>
<evidence type="ECO:0000256" key="1">
    <source>
        <dbReference type="ARBA" id="ARBA00001974"/>
    </source>
</evidence>
<keyword evidence="3" id="KW-0285">Flavoprotein</keyword>
<accession>A0A2T3Z1X5</accession>
<evidence type="ECO:0000256" key="5">
    <source>
        <dbReference type="ARBA" id="ARBA00023002"/>
    </source>
</evidence>
<dbReference type="PRINTS" id="PR00420">
    <property type="entry name" value="RNGMNOXGNASE"/>
</dbReference>